<dbReference type="PANTHER" id="PTHR31793">
    <property type="entry name" value="4-HYDROXYBENZOYL-COA THIOESTERASE FAMILY MEMBER"/>
    <property type="match status" value="1"/>
</dbReference>
<keyword evidence="4" id="KW-1185">Reference proteome</keyword>
<feature type="domain" description="Acyl-ACP thioesterase N-terminal hotdog" evidence="1">
    <location>
        <begin position="22"/>
        <end position="151"/>
    </location>
</feature>
<dbReference type="eggNOG" id="COG3884">
    <property type="taxonomic scope" value="Bacteria"/>
</dbReference>
<gene>
    <name evidence="3" type="ORF">GOEFS_038_00200</name>
</gene>
<evidence type="ECO:0000313" key="3">
    <source>
        <dbReference type="EMBL" id="GAB17753.1"/>
    </source>
</evidence>
<feature type="domain" description="Acyl-ACP thioesterase-like C-terminal" evidence="2">
    <location>
        <begin position="186"/>
        <end position="238"/>
    </location>
</feature>
<dbReference type="AlphaFoldDB" id="H0QY52"/>
<dbReference type="SUPFAM" id="SSF54637">
    <property type="entry name" value="Thioesterase/thiol ester dehydrase-isomerase"/>
    <property type="match status" value="2"/>
</dbReference>
<dbReference type="InterPro" id="IPR002864">
    <property type="entry name" value="Acyl-ACP_thioesterase_NHD"/>
</dbReference>
<dbReference type="Proteomes" id="UP000035034">
    <property type="component" value="Unassembled WGS sequence"/>
</dbReference>
<dbReference type="Gene3D" id="3.10.129.10">
    <property type="entry name" value="Hotdog Thioesterase"/>
    <property type="match status" value="1"/>
</dbReference>
<dbReference type="EMBL" id="BAEH01000038">
    <property type="protein sequence ID" value="GAB17753.1"/>
    <property type="molecule type" value="Genomic_DNA"/>
</dbReference>
<proteinExistence type="predicted"/>
<dbReference type="Pfam" id="PF20791">
    <property type="entry name" value="Acyl-ACP_TE_C"/>
    <property type="match status" value="1"/>
</dbReference>
<evidence type="ECO:0000259" key="1">
    <source>
        <dbReference type="Pfam" id="PF01643"/>
    </source>
</evidence>
<dbReference type="InterPro" id="IPR049427">
    <property type="entry name" value="Acyl-ACP_TE_C"/>
</dbReference>
<dbReference type="OrthoDB" id="5242854at2"/>
<name>H0QY52_9ACTN</name>
<organism evidence="3 4">
    <name type="scientific">Gordonia effusa NBRC 100432</name>
    <dbReference type="NCBI Taxonomy" id="1077974"/>
    <lineage>
        <taxon>Bacteria</taxon>
        <taxon>Bacillati</taxon>
        <taxon>Actinomycetota</taxon>
        <taxon>Actinomycetes</taxon>
        <taxon>Mycobacteriales</taxon>
        <taxon>Gordoniaceae</taxon>
        <taxon>Gordonia</taxon>
    </lineage>
</organism>
<dbReference type="STRING" id="1077974.GOEFS_038_00200"/>
<dbReference type="RefSeq" id="WP_007317090.1">
    <property type="nucleotide sequence ID" value="NZ_BAEH01000038.1"/>
</dbReference>
<accession>H0QY52</accession>
<dbReference type="InterPro" id="IPR029069">
    <property type="entry name" value="HotDog_dom_sf"/>
</dbReference>
<evidence type="ECO:0000313" key="4">
    <source>
        <dbReference type="Proteomes" id="UP000035034"/>
    </source>
</evidence>
<evidence type="ECO:0000259" key="2">
    <source>
        <dbReference type="Pfam" id="PF20791"/>
    </source>
</evidence>
<dbReference type="Pfam" id="PF01643">
    <property type="entry name" value="Acyl-ACP_TE"/>
    <property type="match status" value="1"/>
</dbReference>
<comment type="caution">
    <text evidence="3">The sequence shown here is derived from an EMBL/GenBank/DDBJ whole genome shotgun (WGS) entry which is preliminary data.</text>
</comment>
<dbReference type="InterPro" id="IPR050563">
    <property type="entry name" value="4-hydroxybenzoyl-CoA_TE"/>
</dbReference>
<dbReference type="GO" id="GO:0006633">
    <property type="term" value="P:fatty acid biosynthetic process"/>
    <property type="evidence" value="ECO:0007669"/>
    <property type="project" value="InterPro"/>
</dbReference>
<evidence type="ECO:0008006" key="5">
    <source>
        <dbReference type="Google" id="ProtNLM"/>
    </source>
</evidence>
<protein>
    <recommendedName>
        <fullName evidence="5">Acyl-ACP thioesterase</fullName>
    </recommendedName>
</protein>
<dbReference type="GO" id="GO:0047617">
    <property type="term" value="F:fatty acyl-CoA hydrolase activity"/>
    <property type="evidence" value="ECO:0007669"/>
    <property type="project" value="TreeGrafter"/>
</dbReference>
<reference evidence="3 4" key="1">
    <citation type="submission" date="2011-12" db="EMBL/GenBank/DDBJ databases">
        <title>Whole genome shotgun sequence of Gordonia effusa NBRC 100432.</title>
        <authorList>
            <person name="Yoshida I."/>
            <person name="Takarada H."/>
            <person name="Hosoyama A."/>
            <person name="Tsuchikane K."/>
            <person name="Katsumata H."/>
            <person name="Yamazaki S."/>
            <person name="Fujita N."/>
        </authorList>
    </citation>
    <scope>NUCLEOTIDE SEQUENCE [LARGE SCALE GENOMIC DNA]</scope>
    <source>
        <strain evidence="3 4">NBRC 100432</strain>
    </source>
</reference>
<dbReference type="PANTHER" id="PTHR31793:SF24">
    <property type="entry name" value="LONG-CHAIN ACYL-COA THIOESTERASE FADM"/>
    <property type="match status" value="1"/>
</dbReference>
<sequence length="271" mass="31432">MSTIDTPVPFEPLGDRKEGARYFEADYRVRTDDVDQEMRVRLDAVARYLQDVANDNIEATEFSDTDPFWIVRRTVIDVIRPISWPGTVTAQRWCGALSTRWTNMRVRLTATHETNRFNPEDRPDGLIETEAFWINVNEQGMPSRLTDDAFELLAQMTDEHRLRWKSMNSDKAPAATDVELPDRPHPLRITDFDPFKHLNNAAYLEAIEDELVDHPDLVDKPHRLVIEYLRPIVPRSQLTLRRRRVGDRLEVWILMGDEQVVASTVSVTLLP</sequence>